<feature type="non-terminal residue" evidence="1">
    <location>
        <position position="326"/>
    </location>
</feature>
<protein>
    <submittedName>
        <fullName evidence="1">573_t:CDS:1</fullName>
    </submittedName>
</protein>
<comment type="caution">
    <text evidence="1">The sequence shown here is derived from an EMBL/GenBank/DDBJ whole genome shotgun (WGS) entry which is preliminary data.</text>
</comment>
<organism evidence="1 2">
    <name type="scientific">Diversispora eburnea</name>
    <dbReference type="NCBI Taxonomy" id="1213867"/>
    <lineage>
        <taxon>Eukaryota</taxon>
        <taxon>Fungi</taxon>
        <taxon>Fungi incertae sedis</taxon>
        <taxon>Mucoromycota</taxon>
        <taxon>Glomeromycotina</taxon>
        <taxon>Glomeromycetes</taxon>
        <taxon>Diversisporales</taxon>
        <taxon>Diversisporaceae</taxon>
        <taxon>Diversispora</taxon>
    </lineage>
</organism>
<evidence type="ECO:0000313" key="1">
    <source>
        <dbReference type="EMBL" id="CAG8558865.1"/>
    </source>
</evidence>
<proteinExistence type="predicted"/>
<evidence type="ECO:0000313" key="2">
    <source>
        <dbReference type="Proteomes" id="UP000789706"/>
    </source>
</evidence>
<dbReference type="EMBL" id="CAJVPK010000911">
    <property type="protein sequence ID" value="CAG8558865.1"/>
    <property type="molecule type" value="Genomic_DNA"/>
</dbReference>
<dbReference type="AlphaFoldDB" id="A0A9N9B840"/>
<sequence length="326" mass="37148">MSSVLVVIRIINRNPNKTSSSDEVRIRPVLSLRIIHYNGTFSEIDKDLEIPEFNWRITLSSSGYIVNFVNIYELQKSYLLVTYFNTSNPDDITTYEEWGLTNVNPEKGFIRMTWNETYIEWQQYKMRYIQFNKVIRRKYLHVIATVVGTIDEGYSIIMGNSTNSTNSDKNNPLEIRAAVYVLTKGYHDKQFSTPKMIYQLPLDNITISDATCGISSTDIGQVCILTITQNNVNYYVKLNFLSSGSITEIVPLNITAPELPQNATTGWLIESIPYGEPSAFNTRGTLIILPNNTILIAPAESNNTWSLNTTDIPKFIDLDNVYSNFQ</sequence>
<gene>
    <name evidence="1" type="ORF">DEBURN_LOCUS7483</name>
</gene>
<name>A0A9N9B840_9GLOM</name>
<keyword evidence="2" id="KW-1185">Reference proteome</keyword>
<dbReference type="Proteomes" id="UP000789706">
    <property type="component" value="Unassembled WGS sequence"/>
</dbReference>
<accession>A0A9N9B840</accession>
<reference evidence="1" key="1">
    <citation type="submission" date="2021-06" db="EMBL/GenBank/DDBJ databases">
        <authorList>
            <person name="Kallberg Y."/>
            <person name="Tangrot J."/>
            <person name="Rosling A."/>
        </authorList>
    </citation>
    <scope>NUCLEOTIDE SEQUENCE</scope>
    <source>
        <strain evidence="1">AZ414A</strain>
    </source>
</reference>
<dbReference type="OrthoDB" id="2420894at2759"/>